<evidence type="ECO:0000256" key="2">
    <source>
        <dbReference type="ARBA" id="ARBA00022598"/>
    </source>
</evidence>
<dbReference type="Gene3D" id="3.30.300.30">
    <property type="match status" value="1"/>
</dbReference>
<dbReference type="SUPFAM" id="SSF56801">
    <property type="entry name" value="Acetyl-CoA synthetase-like"/>
    <property type="match status" value="1"/>
</dbReference>
<dbReference type="AlphaFoldDB" id="A0A291Q1D9"/>
<evidence type="ECO:0000313" key="4">
    <source>
        <dbReference type="EMBL" id="ATL25315.1"/>
    </source>
</evidence>
<reference evidence="4 5" key="1">
    <citation type="submission" date="2017-08" db="EMBL/GenBank/DDBJ databases">
        <title>Complete Genome Sequence of Streptomyces formicae KY5, the formicamycin producer.</title>
        <authorList>
            <person name="Holmes N.A."/>
            <person name="Devine R."/>
            <person name="Qin Z."/>
            <person name="Seipke R.F."/>
            <person name="Wilkinson B."/>
            <person name="Hutchings M.I."/>
        </authorList>
    </citation>
    <scope>NUCLEOTIDE SEQUENCE [LARGE SCALE GENOMIC DNA]</scope>
    <source>
        <strain evidence="4 5">KY5</strain>
    </source>
</reference>
<dbReference type="PROSITE" id="PS00455">
    <property type="entry name" value="AMP_BINDING"/>
    <property type="match status" value="1"/>
</dbReference>
<dbReference type="EMBL" id="CP022685">
    <property type="protein sequence ID" value="ATL25315.1"/>
    <property type="molecule type" value="Genomic_DNA"/>
</dbReference>
<dbReference type="PANTHER" id="PTHR43201">
    <property type="entry name" value="ACYL-COA SYNTHETASE"/>
    <property type="match status" value="1"/>
</dbReference>
<dbReference type="GO" id="GO:0004467">
    <property type="term" value="F:long-chain fatty acid-CoA ligase activity"/>
    <property type="evidence" value="ECO:0007669"/>
    <property type="project" value="UniProtKB-EC"/>
</dbReference>
<evidence type="ECO:0000259" key="3">
    <source>
        <dbReference type="Pfam" id="PF00501"/>
    </source>
</evidence>
<dbReference type="Gene3D" id="3.40.50.12780">
    <property type="entry name" value="N-terminal domain of ligase-like"/>
    <property type="match status" value="1"/>
</dbReference>
<sequence>MNIAELGERYREHTDARLTEIDLSGKRRVVTYSRLHELATERAERLAAAGVEPGHLVGIRAPSGIDWALWDLATLMRGAVVKAFPEDTAIADPAAFVARHELALLIADGLTADCPSAIAPDALPGPDVVPDTATRVDRDHVHSLVYSSGTSGKLKGLNITAPGSEYVINQFIETYRLTASDRHLVFLPLSNYQQRLSLYCCLWLGADLTLAPYQRVFQAVRSERPTFLIGPPVFYDTMLQVYLKSGGTGTLGDFLGGAVRFLITGMAPIRRETLEAFWARDVKLLEVYGLNETGMVAWNTEEAHRLGTVGRLLDPSHVRILDDGEVILKRPFPQSSGYFEVPDDGADETYRPDGSIATGDFGRLDDDGFLTLIGRKKDVIVLGNGRKVHPAQIEEYFAGVEGIAEIIVVPTPDTGRLGAVITTTDPEDAALPAKVRARVDEVNRGLDAHQRVASVIFSERQLRSDARFMTGNMKLSRATVARHFADTVRGAGTAAEGTESR</sequence>
<dbReference type="RefSeq" id="WP_098240444.1">
    <property type="nucleotide sequence ID" value="NZ_CP022685.1"/>
</dbReference>
<organism evidence="4 5">
    <name type="scientific">Streptomyces formicae</name>
    <dbReference type="NCBI Taxonomy" id="1616117"/>
    <lineage>
        <taxon>Bacteria</taxon>
        <taxon>Bacillati</taxon>
        <taxon>Actinomycetota</taxon>
        <taxon>Actinomycetes</taxon>
        <taxon>Kitasatosporales</taxon>
        <taxon>Streptomycetaceae</taxon>
        <taxon>Streptomyces</taxon>
    </lineage>
</organism>
<dbReference type="InterPro" id="IPR020845">
    <property type="entry name" value="AMP-binding_CS"/>
</dbReference>
<dbReference type="EC" id="6.2.1.3" evidence="4"/>
<feature type="domain" description="AMP-dependent synthetase/ligase" evidence="3">
    <location>
        <begin position="25"/>
        <end position="324"/>
    </location>
</feature>
<comment type="similarity">
    <text evidence="1">Belongs to the ATP-dependent AMP-binding enzyme family.</text>
</comment>
<dbReference type="Proteomes" id="UP000221011">
    <property type="component" value="Chromosome"/>
</dbReference>
<dbReference type="KEGG" id="sfk:KY5_0297c"/>
<proteinExistence type="inferred from homology"/>
<dbReference type="InterPro" id="IPR045851">
    <property type="entry name" value="AMP-bd_C_sf"/>
</dbReference>
<dbReference type="InterPro" id="IPR000873">
    <property type="entry name" value="AMP-dep_synth/lig_dom"/>
</dbReference>
<keyword evidence="2 4" id="KW-0436">Ligase</keyword>
<evidence type="ECO:0000256" key="1">
    <source>
        <dbReference type="ARBA" id="ARBA00006432"/>
    </source>
</evidence>
<keyword evidence="5" id="KW-1185">Reference proteome</keyword>
<gene>
    <name evidence="4" type="ORF">KY5_0297c</name>
</gene>
<dbReference type="PANTHER" id="PTHR43201:SF5">
    <property type="entry name" value="MEDIUM-CHAIN ACYL-COA LIGASE ACSF2, MITOCHONDRIAL"/>
    <property type="match status" value="1"/>
</dbReference>
<accession>A0A291Q1D9</accession>
<protein>
    <submittedName>
        <fullName evidence="4">Long-chain-fatty-acid--CoA ligase</fullName>
        <ecNumber evidence="4">6.2.1.3</ecNumber>
    </submittedName>
</protein>
<evidence type="ECO:0000313" key="5">
    <source>
        <dbReference type="Proteomes" id="UP000221011"/>
    </source>
</evidence>
<dbReference type="Pfam" id="PF23562">
    <property type="entry name" value="AMP-binding_C_3"/>
    <property type="match status" value="1"/>
</dbReference>
<dbReference type="GO" id="GO:0031956">
    <property type="term" value="F:medium-chain fatty acid-CoA ligase activity"/>
    <property type="evidence" value="ECO:0007669"/>
    <property type="project" value="TreeGrafter"/>
</dbReference>
<dbReference type="Pfam" id="PF00501">
    <property type="entry name" value="AMP-binding"/>
    <property type="match status" value="1"/>
</dbReference>
<name>A0A291Q1D9_9ACTN</name>
<dbReference type="InterPro" id="IPR042099">
    <property type="entry name" value="ANL_N_sf"/>
</dbReference>